<accession>A0AAV7UIU1</accession>
<sequence length="262" mass="27954">MPRLAPRWIIIVSSQHRRDIAQWGGGATQCHTRTWAPTQKRQLKKADWQTFLPPNGTLQHSITDMFSAPSPTAPHYFRPGIINGSFDCGGRLQQHGVCTANRECEEKTGRTSQPRVAGTTEAVAIILSGTGMSEETTVTEQDHLWDHACLSEAGPEAICLMGGTALNHILLQASVSSETPHLGAEADVMQSATSSPDIGDKLFSLTDDSDNSDNSEISGALSAEDNSLDCNVSRLADEPAAIIKCAQGGGSQRGKKGTCLEA</sequence>
<reference evidence="2" key="1">
    <citation type="journal article" date="2022" name="bioRxiv">
        <title>Sequencing and chromosome-scale assembly of the giantPleurodeles waltlgenome.</title>
        <authorList>
            <person name="Brown T."/>
            <person name="Elewa A."/>
            <person name="Iarovenko S."/>
            <person name="Subramanian E."/>
            <person name="Araus A.J."/>
            <person name="Petzold A."/>
            <person name="Susuki M."/>
            <person name="Suzuki K.-i.T."/>
            <person name="Hayashi T."/>
            <person name="Toyoda A."/>
            <person name="Oliveira C."/>
            <person name="Osipova E."/>
            <person name="Leigh N.D."/>
            <person name="Simon A."/>
            <person name="Yun M.H."/>
        </authorList>
    </citation>
    <scope>NUCLEOTIDE SEQUENCE</scope>
    <source>
        <strain evidence="2">20211129_DDA</strain>
        <tissue evidence="2">Liver</tissue>
    </source>
</reference>
<feature type="region of interest" description="Disordered" evidence="1">
    <location>
        <begin position="189"/>
        <end position="220"/>
    </location>
</feature>
<protein>
    <submittedName>
        <fullName evidence="2">Uncharacterized protein</fullName>
    </submittedName>
</protein>
<name>A0AAV7UIU1_PLEWA</name>
<proteinExistence type="predicted"/>
<organism evidence="2 3">
    <name type="scientific">Pleurodeles waltl</name>
    <name type="common">Iberian ribbed newt</name>
    <dbReference type="NCBI Taxonomy" id="8319"/>
    <lineage>
        <taxon>Eukaryota</taxon>
        <taxon>Metazoa</taxon>
        <taxon>Chordata</taxon>
        <taxon>Craniata</taxon>
        <taxon>Vertebrata</taxon>
        <taxon>Euteleostomi</taxon>
        <taxon>Amphibia</taxon>
        <taxon>Batrachia</taxon>
        <taxon>Caudata</taxon>
        <taxon>Salamandroidea</taxon>
        <taxon>Salamandridae</taxon>
        <taxon>Pleurodelinae</taxon>
        <taxon>Pleurodeles</taxon>
    </lineage>
</organism>
<dbReference type="Proteomes" id="UP001066276">
    <property type="component" value="Chromosome 3_1"/>
</dbReference>
<evidence type="ECO:0000313" key="2">
    <source>
        <dbReference type="EMBL" id="KAJ1188626.1"/>
    </source>
</evidence>
<gene>
    <name evidence="2" type="ORF">NDU88_005385</name>
</gene>
<evidence type="ECO:0000313" key="3">
    <source>
        <dbReference type="Proteomes" id="UP001066276"/>
    </source>
</evidence>
<dbReference type="AlphaFoldDB" id="A0AAV7UIU1"/>
<keyword evidence="3" id="KW-1185">Reference proteome</keyword>
<evidence type="ECO:0000256" key="1">
    <source>
        <dbReference type="SAM" id="MobiDB-lite"/>
    </source>
</evidence>
<dbReference type="EMBL" id="JANPWB010000005">
    <property type="protein sequence ID" value="KAJ1188626.1"/>
    <property type="molecule type" value="Genomic_DNA"/>
</dbReference>
<comment type="caution">
    <text evidence="2">The sequence shown here is derived from an EMBL/GenBank/DDBJ whole genome shotgun (WGS) entry which is preliminary data.</text>
</comment>